<organism evidence="1 2">
    <name type="scientific">Prosthecodimorpha staleyi</name>
    <dbReference type="NCBI Taxonomy" id="2840188"/>
    <lineage>
        <taxon>Bacteria</taxon>
        <taxon>Pseudomonadati</taxon>
        <taxon>Pseudomonadota</taxon>
        <taxon>Alphaproteobacteria</taxon>
        <taxon>Hyphomicrobiales</taxon>
        <taxon>Ancalomicrobiaceae</taxon>
        <taxon>Prosthecodimorpha</taxon>
    </lineage>
</organism>
<dbReference type="Proteomes" id="UP000766595">
    <property type="component" value="Unassembled WGS sequence"/>
</dbReference>
<reference evidence="1 2" key="1">
    <citation type="submission" date="2021-06" db="EMBL/GenBank/DDBJ databases">
        <authorList>
            <person name="Grouzdev D.S."/>
            <person name="Koziaeva V."/>
        </authorList>
    </citation>
    <scope>NUCLEOTIDE SEQUENCE [LARGE SCALE GENOMIC DNA]</scope>
    <source>
        <strain evidence="1 2">22</strain>
    </source>
</reference>
<dbReference type="EMBL" id="JAHHZF010000013">
    <property type="protein sequence ID" value="MBT9292457.1"/>
    <property type="molecule type" value="Genomic_DNA"/>
</dbReference>
<evidence type="ECO:0008006" key="3">
    <source>
        <dbReference type="Google" id="ProtNLM"/>
    </source>
</evidence>
<dbReference type="AlphaFoldDB" id="A0A947GEW4"/>
<evidence type="ECO:0000313" key="1">
    <source>
        <dbReference type="EMBL" id="MBT9292457.1"/>
    </source>
</evidence>
<protein>
    <recommendedName>
        <fullName evidence="3">HEPN domain-containing protein</fullName>
    </recommendedName>
</protein>
<evidence type="ECO:0000313" key="2">
    <source>
        <dbReference type="Proteomes" id="UP000766595"/>
    </source>
</evidence>
<keyword evidence="2" id="KW-1185">Reference proteome</keyword>
<name>A0A947GEW4_9HYPH</name>
<dbReference type="RefSeq" id="WP_261970963.1">
    <property type="nucleotide sequence ID" value="NZ_JAHHZF010000013.1"/>
</dbReference>
<gene>
    <name evidence="1" type="ORF">KL771_23540</name>
</gene>
<sequence>MNSLHILEAARDLALKKGPPRQADLRRAVSSAYYALFHALCRSNADQLVGSGKRHSEAWLRVYRALDHTKARDELRRATTRALSQEVDQISTAFIQLQEERHAADYDPRPFRLSRNDVFSLVMTALQATIQVRNLDPNLRTELATLLLLKSRS</sequence>
<comment type="caution">
    <text evidence="1">The sequence shown here is derived from an EMBL/GenBank/DDBJ whole genome shotgun (WGS) entry which is preliminary data.</text>
</comment>
<dbReference type="Gene3D" id="1.20.120.330">
    <property type="entry name" value="Nucleotidyltransferases domain 2"/>
    <property type="match status" value="1"/>
</dbReference>
<proteinExistence type="predicted"/>
<accession>A0A947GEW4</accession>